<feature type="compositionally biased region" description="Basic and acidic residues" evidence="1">
    <location>
        <begin position="93"/>
        <end position="110"/>
    </location>
</feature>
<dbReference type="AlphaFoldDB" id="A0A6P4EE14"/>
<feature type="signal peptide" evidence="2">
    <location>
        <begin position="1"/>
        <end position="18"/>
    </location>
</feature>
<feature type="compositionally biased region" description="Basic residues" evidence="1">
    <location>
        <begin position="65"/>
        <end position="92"/>
    </location>
</feature>
<evidence type="ECO:0000313" key="3">
    <source>
        <dbReference type="RefSeq" id="XP_016976345.1"/>
    </source>
</evidence>
<feature type="compositionally biased region" description="Basic residues" evidence="1">
    <location>
        <begin position="111"/>
        <end position="122"/>
    </location>
</feature>
<evidence type="ECO:0000256" key="2">
    <source>
        <dbReference type="SAM" id="SignalP"/>
    </source>
</evidence>
<protein>
    <submittedName>
        <fullName evidence="3">Histidine-rich glycoprotein</fullName>
    </submittedName>
</protein>
<feature type="region of interest" description="Disordered" evidence="1">
    <location>
        <begin position="57"/>
        <end position="122"/>
    </location>
</feature>
<feature type="chain" id="PRO_5027568280" evidence="2">
    <location>
        <begin position="19"/>
        <end position="207"/>
    </location>
</feature>
<name>A0A6P4EE14_DRORH</name>
<keyword evidence="2" id="KW-0732">Signal</keyword>
<reference evidence="3" key="1">
    <citation type="submission" date="2025-08" db="UniProtKB">
        <authorList>
            <consortium name="RefSeq"/>
        </authorList>
    </citation>
    <scope>IDENTIFICATION</scope>
</reference>
<dbReference type="RefSeq" id="XP_016976345.2">
    <property type="nucleotide sequence ID" value="XM_017120856.2"/>
</dbReference>
<sequence>MTLRIVFVFSAFLVLVHGSFLHGSLNEAHQSDIVGAEAEAPQEGYLPAEDVAVPHSHHHEPEVGHHHHGGHGHHYQAQSHHHEHGPHHHLESHHHLSESHHHHHSSESHHLIHGAPHHHHHHLEAPLHGIHGAHGIHHIHHHRNCHAIHCPAVHSPTYATDGHLCHKLENSCELAILNCLRRNELKPLLRHISQHECHHLHRAHRAH</sequence>
<accession>A0A6P4EE14</accession>
<proteinExistence type="predicted"/>
<dbReference type="RefSeq" id="XP_016976345.1">
    <property type="nucleotide sequence ID" value="XM_017120856.1"/>
</dbReference>
<gene>
    <name evidence="3" type="primary">LOC108042533</name>
</gene>
<organism evidence="3">
    <name type="scientific">Drosophila rhopaloa</name>
    <name type="common">Fruit fly</name>
    <dbReference type="NCBI Taxonomy" id="1041015"/>
    <lineage>
        <taxon>Eukaryota</taxon>
        <taxon>Metazoa</taxon>
        <taxon>Ecdysozoa</taxon>
        <taxon>Arthropoda</taxon>
        <taxon>Hexapoda</taxon>
        <taxon>Insecta</taxon>
        <taxon>Pterygota</taxon>
        <taxon>Neoptera</taxon>
        <taxon>Endopterygota</taxon>
        <taxon>Diptera</taxon>
        <taxon>Brachycera</taxon>
        <taxon>Muscomorpha</taxon>
        <taxon>Ephydroidea</taxon>
        <taxon>Drosophilidae</taxon>
        <taxon>Drosophila</taxon>
        <taxon>Sophophora</taxon>
    </lineage>
</organism>
<dbReference type="OrthoDB" id="7865097at2759"/>
<evidence type="ECO:0000256" key="1">
    <source>
        <dbReference type="SAM" id="MobiDB-lite"/>
    </source>
</evidence>
<dbReference type="OMA" id="RNCHATI"/>
<dbReference type="GeneID" id="108042533"/>